<name>A0A7S3UNL8_OXYMA</name>
<gene>
    <name evidence="1" type="ORF">OMAR00292_LOCUS6018</name>
</gene>
<organism evidence="1">
    <name type="scientific">Oxyrrhis marina</name>
    <name type="common">Dinoflagellate</name>
    <dbReference type="NCBI Taxonomy" id="2969"/>
    <lineage>
        <taxon>Eukaryota</taxon>
        <taxon>Sar</taxon>
        <taxon>Alveolata</taxon>
        <taxon>Dinophyceae</taxon>
        <taxon>Oxyrrhinales</taxon>
        <taxon>Oxyrrhinaceae</taxon>
        <taxon>Oxyrrhis</taxon>
    </lineage>
</organism>
<dbReference type="EMBL" id="HBIT01011480">
    <property type="protein sequence ID" value="CAE0620705.1"/>
    <property type="molecule type" value="Transcribed_RNA"/>
</dbReference>
<protein>
    <submittedName>
        <fullName evidence="1">Uncharacterized protein</fullName>
    </submittedName>
</protein>
<dbReference type="AlphaFoldDB" id="A0A7S3UNL8"/>
<sequence>MLRSMVAGRIDAEAQQATTDLEPKWRNAVNSLGELASVIIDGDVFSSLLGENCDATQADQTVAQFRMAVSGIRMLQARFAAGALQPPDAAPVQEAAQRVQRDYEDAKKACK</sequence>
<accession>A0A7S3UNL8</accession>
<proteinExistence type="predicted"/>
<evidence type="ECO:0000313" key="1">
    <source>
        <dbReference type="EMBL" id="CAE0620705.1"/>
    </source>
</evidence>
<reference evidence="1" key="1">
    <citation type="submission" date="2021-01" db="EMBL/GenBank/DDBJ databases">
        <authorList>
            <person name="Corre E."/>
            <person name="Pelletier E."/>
            <person name="Niang G."/>
            <person name="Scheremetjew M."/>
            <person name="Finn R."/>
            <person name="Kale V."/>
            <person name="Holt S."/>
            <person name="Cochrane G."/>
            <person name="Meng A."/>
            <person name="Brown T."/>
            <person name="Cohen L."/>
        </authorList>
    </citation>
    <scope>NUCLEOTIDE SEQUENCE</scope>
    <source>
        <strain evidence="1">CCMP1795</strain>
    </source>
</reference>